<keyword evidence="1" id="KW-0472">Membrane</keyword>
<gene>
    <name evidence="2" type="ORF">ElyMa_000275700</name>
</gene>
<feature type="transmembrane region" description="Helical" evidence="1">
    <location>
        <begin position="248"/>
        <end position="267"/>
    </location>
</feature>
<reference evidence="2 3" key="1">
    <citation type="journal article" date="2021" name="Elife">
        <title>Chloroplast acquisition without the gene transfer in kleptoplastic sea slugs, Plakobranchus ocellatus.</title>
        <authorList>
            <person name="Maeda T."/>
            <person name="Takahashi S."/>
            <person name="Yoshida T."/>
            <person name="Shimamura S."/>
            <person name="Takaki Y."/>
            <person name="Nagai Y."/>
            <person name="Toyoda A."/>
            <person name="Suzuki Y."/>
            <person name="Arimoto A."/>
            <person name="Ishii H."/>
            <person name="Satoh N."/>
            <person name="Nishiyama T."/>
            <person name="Hasebe M."/>
            <person name="Maruyama T."/>
            <person name="Minagawa J."/>
            <person name="Obokata J."/>
            <person name="Shigenobu S."/>
        </authorList>
    </citation>
    <scope>NUCLEOTIDE SEQUENCE [LARGE SCALE GENOMIC DNA]</scope>
</reference>
<feature type="transmembrane region" description="Helical" evidence="1">
    <location>
        <begin position="190"/>
        <end position="214"/>
    </location>
</feature>
<feature type="transmembrane region" description="Helical" evidence="1">
    <location>
        <begin position="28"/>
        <end position="55"/>
    </location>
</feature>
<feature type="transmembrane region" description="Helical" evidence="1">
    <location>
        <begin position="149"/>
        <end position="170"/>
    </location>
</feature>
<dbReference type="Proteomes" id="UP000762676">
    <property type="component" value="Unassembled WGS sequence"/>
</dbReference>
<dbReference type="AlphaFoldDB" id="A0AAV4F4R3"/>
<keyword evidence="1" id="KW-1133">Transmembrane helix</keyword>
<name>A0AAV4F4R3_9GAST</name>
<sequence length="333" mass="37724">MENVTQAFTPHLITASFETFLAPRRRTIISVIGFDLLTCTLGTFLNVWVAASILTSRTLRHVLRNQLVCNIAISHLVQTLVVSPAEIVNFLDLLHPPWEKAIYCHAMTVQSILGHVQSGLTDWLIFFLIAAFCVNFLRPNLAMRMSPMFVTVCKIAVHIVPWLVITSATIVSITKMTSAHKCFWIPRSTIWLYETVYTIVPTCISALVLTALYLMRQRRGGLAGALVYSNMEDEKVETMARPDKFSPYIWAMIIVLACEITNLVVLFKGKNKNAVQFNVRQSAAVLSNFRVMLGLLPYLLFPDIRNRVSTWRPWKQHTAPPQTELAEVEEMNT</sequence>
<keyword evidence="1" id="KW-0812">Transmembrane</keyword>
<protein>
    <recommendedName>
        <fullName evidence="4">G-protein coupled receptors family 1 profile domain-containing protein</fullName>
    </recommendedName>
</protein>
<evidence type="ECO:0000313" key="3">
    <source>
        <dbReference type="Proteomes" id="UP000762676"/>
    </source>
</evidence>
<comment type="caution">
    <text evidence="2">The sequence shown here is derived from an EMBL/GenBank/DDBJ whole genome shotgun (WGS) entry which is preliminary data.</text>
</comment>
<feature type="transmembrane region" description="Helical" evidence="1">
    <location>
        <begin position="120"/>
        <end position="137"/>
    </location>
</feature>
<accession>A0AAV4F4R3</accession>
<evidence type="ECO:0000256" key="1">
    <source>
        <dbReference type="SAM" id="Phobius"/>
    </source>
</evidence>
<organism evidence="2 3">
    <name type="scientific">Elysia marginata</name>
    <dbReference type="NCBI Taxonomy" id="1093978"/>
    <lineage>
        <taxon>Eukaryota</taxon>
        <taxon>Metazoa</taxon>
        <taxon>Spiralia</taxon>
        <taxon>Lophotrochozoa</taxon>
        <taxon>Mollusca</taxon>
        <taxon>Gastropoda</taxon>
        <taxon>Heterobranchia</taxon>
        <taxon>Euthyneura</taxon>
        <taxon>Panpulmonata</taxon>
        <taxon>Sacoglossa</taxon>
        <taxon>Placobranchoidea</taxon>
        <taxon>Plakobranchidae</taxon>
        <taxon>Elysia</taxon>
    </lineage>
</organism>
<evidence type="ECO:0008006" key="4">
    <source>
        <dbReference type="Google" id="ProtNLM"/>
    </source>
</evidence>
<keyword evidence="3" id="KW-1185">Reference proteome</keyword>
<feature type="transmembrane region" description="Helical" evidence="1">
    <location>
        <begin position="279"/>
        <end position="301"/>
    </location>
</feature>
<dbReference type="EMBL" id="BMAT01000549">
    <property type="protein sequence ID" value="GFR68333.1"/>
    <property type="molecule type" value="Genomic_DNA"/>
</dbReference>
<proteinExistence type="predicted"/>
<dbReference type="SUPFAM" id="SSF81321">
    <property type="entry name" value="Family A G protein-coupled receptor-like"/>
    <property type="match status" value="1"/>
</dbReference>
<evidence type="ECO:0000313" key="2">
    <source>
        <dbReference type="EMBL" id="GFR68333.1"/>
    </source>
</evidence>